<evidence type="ECO:0000259" key="1">
    <source>
        <dbReference type="PROSITE" id="PS51742"/>
    </source>
</evidence>
<dbReference type="SUPFAM" id="SSF117856">
    <property type="entry name" value="AF0104/ALDC/Ptd012-like"/>
    <property type="match status" value="2"/>
</dbReference>
<comment type="caution">
    <text evidence="2">The sequence shown here is derived from an EMBL/GenBank/DDBJ whole genome shotgun (WGS) entry which is preliminary data.</text>
</comment>
<organism evidence="2 3">
    <name type="scientific">Phyllobacterium sophorae</name>
    <dbReference type="NCBI Taxonomy" id="1520277"/>
    <lineage>
        <taxon>Bacteria</taxon>
        <taxon>Pseudomonadati</taxon>
        <taxon>Pseudomonadota</taxon>
        <taxon>Alphaproteobacteria</taxon>
        <taxon>Hyphomicrobiales</taxon>
        <taxon>Phyllobacteriaceae</taxon>
        <taxon>Phyllobacterium</taxon>
    </lineage>
</organism>
<protein>
    <submittedName>
        <fullName evidence="2">DUF296 domain-containing protein</fullName>
    </submittedName>
</protein>
<name>A0A2P7B8G8_9HYPH</name>
<dbReference type="Gene3D" id="3.30.1330.80">
    <property type="entry name" value="Hypothetical protein, similar to alpha- acetolactate decarboxylase, domain 2"/>
    <property type="match status" value="2"/>
</dbReference>
<dbReference type="EMBL" id="PGGM01000008">
    <property type="protein sequence ID" value="PSH62764.1"/>
    <property type="molecule type" value="Genomic_DNA"/>
</dbReference>
<dbReference type="Pfam" id="PF03479">
    <property type="entry name" value="PCC"/>
    <property type="match status" value="1"/>
</dbReference>
<accession>A0A2P7B8G8</accession>
<dbReference type="AlphaFoldDB" id="A0A2P7B8G8"/>
<evidence type="ECO:0000313" key="3">
    <source>
        <dbReference type="Proteomes" id="UP000241764"/>
    </source>
</evidence>
<gene>
    <name evidence="2" type="ORF">CU103_17755</name>
</gene>
<sequence length="290" mass="31025">MPGRSPVPERRLQQPGTIAAERFESLEGVGRTFEFILGPGLSLNAAIARQLSKTNLKAAALVLEGGAFAPFHYLMPALSSDGYHAAWYSETFSPAGETRLLNGNATFGERDRAPFIHCHALWVQQDGKRCAGHILAHETIISRPIRATAWGVEEVRMVSEPDEETAFTLFHPLPAAPLAATTGTRTVIARVGPNEDIIETVEAICRKHGFAGATLRGGVGSLIGARYADGSTVDDIATEVFVTQGFVAAHAAGTHLEIAMVDTKGNITHGSLLRGENPVCITFELCLEEA</sequence>
<dbReference type="PROSITE" id="PS51742">
    <property type="entry name" value="PPC"/>
    <property type="match status" value="1"/>
</dbReference>
<dbReference type="Proteomes" id="UP000241764">
    <property type="component" value="Unassembled WGS sequence"/>
</dbReference>
<dbReference type="OrthoDB" id="8720942at2"/>
<reference evidence="3" key="1">
    <citation type="submission" date="2017-11" db="EMBL/GenBank/DDBJ databases">
        <authorList>
            <person name="Kuznetsova I."/>
            <person name="Sazanova A."/>
            <person name="Chirak E."/>
            <person name="Safronova V."/>
            <person name="Willems A."/>
        </authorList>
    </citation>
    <scope>NUCLEOTIDE SEQUENCE [LARGE SCALE GENOMIC DNA]</scope>
    <source>
        <strain evidence="3">CCBAU 03422</strain>
    </source>
</reference>
<dbReference type="InterPro" id="IPR005175">
    <property type="entry name" value="PPC_dom"/>
</dbReference>
<feature type="domain" description="PPC" evidence="1">
    <location>
        <begin position="180"/>
        <end position="290"/>
    </location>
</feature>
<keyword evidence="3" id="KW-1185">Reference proteome</keyword>
<evidence type="ECO:0000313" key="2">
    <source>
        <dbReference type="EMBL" id="PSH62764.1"/>
    </source>
</evidence>
<proteinExistence type="predicted"/>